<comment type="caution">
    <text evidence="1">The sequence shown here is derived from an EMBL/GenBank/DDBJ whole genome shotgun (WGS) entry which is preliminary data.</text>
</comment>
<name>A0AAE3XEJ7_9DEIO</name>
<dbReference type="RefSeq" id="WP_309853175.1">
    <property type="nucleotide sequence ID" value="NZ_JAVDQJ010000004.1"/>
</dbReference>
<sequence>MTRAEAFRLLQALQFTVQKLRSNIGEAIRFGDLPSDVERVLPDLYPRIYTQQPSDNAVVILDRVISKGEENLEPIDVYNMLFLLRESLWTLNMWLRMFGASWNGRQDTPPLPESFPEPDVRWMLGFDDAA</sequence>
<protein>
    <submittedName>
        <fullName evidence="1">Uncharacterized protein</fullName>
    </submittedName>
</protein>
<reference evidence="1" key="1">
    <citation type="submission" date="2023-07" db="EMBL/GenBank/DDBJ databases">
        <title>Sorghum-associated microbial communities from plants grown in Nebraska, USA.</title>
        <authorList>
            <person name="Schachtman D."/>
        </authorList>
    </citation>
    <scope>NUCLEOTIDE SEQUENCE</scope>
    <source>
        <strain evidence="1">BE330</strain>
    </source>
</reference>
<dbReference type="AlphaFoldDB" id="A0AAE3XEJ7"/>
<gene>
    <name evidence="1" type="ORF">J2Y00_002277</name>
</gene>
<dbReference type="EMBL" id="JAVDQK010000005">
    <property type="protein sequence ID" value="MDR6218680.1"/>
    <property type="molecule type" value="Genomic_DNA"/>
</dbReference>
<evidence type="ECO:0000313" key="2">
    <source>
        <dbReference type="Proteomes" id="UP001185331"/>
    </source>
</evidence>
<accession>A0AAE3XEJ7</accession>
<organism evidence="1 2">
    <name type="scientific">Deinococcus soli</name>
    <name type="common">ex Cha et al. 2016</name>
    <dbReference type="NCBI Taxonomy" id="1309411"/>
    <lineage>
        <taxon>Bacteria</taxon>
        <taxon>Thermotogati</taxon>
        <taxon>Deinococcota</taxon>
        <taxon>Deinococci</taxon>
        <taxon>Deinococcales</taxon>
        <taxon>Deinococcaceae</taxon>
        <taxon>Deinococcus</taxon>
    </lineage>
</organism>
<proteinExistence type="predicted"/>
<evidence type="ECO:0000313" key="1">
    <source>
        <dbReference type="EMBL" id="MDR6218680.1"/>
    </source>
</evidence>
<dbReference type="Proteomes" id="UP001185331">
    <property type="component" value="Unassembled WGS sequence"/>
</dbReference>